<feature type="region of interest" description="Disordered" evidence="2">
    <location>
        <begin position="1138"/>
        <end position="1157"/>
    </location>
</feature>
<organism evidence="4 5">
    <name type="scientific">Passalora fulva</name>
    <name type="common">Tomato leaf mold</name>
    <name type="synonym">Cladosporium fulvum</name>
    <dbReference type="NCBI Taxonomy" id="5499"/>
    <lineage>
        <taxon>Eukaryota</taxon>
        <taxon>Fungi</taxon>
        <taxon>Dikarya</taxon>
        <taxon>Ascomycota</taxon>
        <taxon>Pezizomycotina</taxon>
        <taxon>Dothideomycetes</taxon>
        <taxon>Dothideomycetidae</taxon>
        <taxon>Mycosphaerellales</taxon>
        <taxon>Mycosphaerellaceae</taxon>
        <taxon>Fulvia</taxon>
    </lineage>
</organism>
<evidence type="ECO:0000256" key="1">
    <source>
        <dbReference type="SAM" id="Coils"/>
    </source>
</evidence>
<dbReference type="AlphaFoldDB" id="A0A9Q8P684"/>
<dbReference type="RefSeq" id="XP_047759095.1">
    <property type="nucleotide sequence ID" value="XM_047907216.1"/>
</dbReference>
<feature type="compositionally biased region" description="Low complexity" evidence="2">
    <location>
        <begin position="1041"/>
        <end position="1054"/>
    </location>
</feature>
<feature type="compositionally biased region" description="Basic and acidic residues" evidence="2">
    <location>
        <begin position="1142"/>
        <end position="1157"/>
    </location>
</feature>
<feature type="compositionally biased region" description="Polar residues" evidence="2">
    <location>
        <begin position="1022"/>
        <end position="1040"/>
    </location>
</feature>
<proteinExistence type="predicted"/>
<evidence type="ECO:0000256" key="2">
    <source>
        <dbReference type="SAM" id="MobiDB-lite"/>
    </source>
</evidence>
<feature type="transmembrane region" description="Helical" evidence="3">
    <location>
        <begin position="98"/>
        <end position="120"/>
    </location>
</feature>
<feature type="region of interest" description="Disordered" evidence="2">
    <location>
        <begin position="850"/>
        <end position="878"/>
    </location>
</feature>
<accession>A0A9Q8P684</accession>
<dbReference type="GeneID" id="71987946"/>
<keyword evidence="5" id="KW-1185">Reference proteome</keyword>
<feature type="coiled-coil region" evidence="1">
    <location>
        <begin position="289"/>
        <end position="390"/>
    </location>
</feature>
<feature type="region of interest" description="Disordered" evidence="2">
    <location>
        <begin position="700"/>
        <end position="772"/>
    </location>
</feature>
<feature type="compositionally biased region" description="Polar residues" evidence="2">
    <location>
        <begin position="947"/>
        <end position="960"/>
    </location>
</feature>
<feature type="transmembrane region" description="Helical" evidence="3">
    <location>
        <begin position="12"/>
        <end position="32"/>
    </location>
</feature>
<keyword evidence="3" id="KW-0472">Membrane</keyword>
<evidence type="ECO:0000313" key="4">
    <source>
        <dbReference type="EMBL" id="UJO14729.1"/>
    </source>
</evidence>
<dbReference type="EMBL" id="CP090165">
    <property type="protein sequence ID" value="UJO14729.1"/>
    <property type="molecule type" value="Genomic_DNA"/>
</dbReference>
<evidence type="ECO:0000256" key="3">
    <source>
        <dbReference type="SAM" id="Phobius"/>
    </source>
</evidence>
<dbReference type="Proteomes" id="UP000756132">
    <property type="component" value="Chromosome 3"/>
</dbReference>
<dbReference type="KEGG" id="ffu:CLAFUR5_08068"/>
<keyword evidence="3" id="KW-1133">Transmembrane helix</keyword>
<feature type="compositionally biased region" description="Polar residues" evidence="2">
    <location>
        <begin position="704"/>
        <end position="723"/>
    </location>
</feature>
<keyword evidence="3" id="KW-0812">Transmembrane</keyword>
<protein>
    <submittedName>
        <fullName evidence="4">Uncharacterized protein</fullName>
    </submittedName>
</protein>
<feature type="transmembrane region" description="Helical" evidence="3">
    <location>
        <begin position="173"/>
        <end position="194"/>
    </location>
</feature>
<gene>
    <name evidence="4" type="ORF">CLAFUR5_08068</name>
</gene>
<feature type="compositionally biased region" description="Low complexity" evidence="2">
    <location>
        <begin position="670"/>
        <end position="684"/>
    </location>
</feature>
<feature type="region of interest" description="Disordered" evidence="2">
    <location>
        <begin position="1007"/>
        <end position="1054"/>
    </location>
</feature>
<feature type="region of interest" description="Disordered" evidence="2">
    <location>
        <begin position="897"/>
        <end position="960"/>
    </location>
</feature>
<name>A0A9Q8P684_PASFU</name>
<feature type="region of interest" description="Disordered" evidence="2">
    <location>
        <begin position="659"/>
        <end position="684"/>
    </location>
</feature>
<reference evidence="4" key="2">
    <citation type="journal article" date="2022" name="Microb. Genom.">
        <title>A chromosome-scale genome assembly of the tomato pathogen Cladosporium fulvum reveals a compartmentalized genome architecture and the presence of a dispensable chromosome.</title>
        <authorList>
            <person name="Zaccaron A.Z."/>
            <person name="Chen L.H."/>
            <person name="Samaras A."/>
            <person name="Stergiopoulos I."/>
        </authorList>
    </citation>
    <scope>NUCLEOTIDE SEQUENCE</scope>
    <source>
        <strain evidence="4">Race5_Kim</strain>
    </source>
</reference>
<feature type="compositionally biased region" description="Basic and acidic residues" evidence="2">
    <location>
        <begin position="724"/>
        <end position="737"/>
    </location>
</feature>
<reference evidence="4" key="1">
    <citation type="submission" date="2021-12" db="EMBL/GenBank/DDBJ databases">
        <authorList>
            <person name="Zaccaron A."/>
            <person name="Stergiopoulos I."/>
        </authorList>
    </citation>
    <scope>NUCLEOTIDE SEQUENCE</scope>
    <source>
        <strain evidence="4">Race5_Kim</strain>
    </source>
</reference>
<sequence>MFGFLRQRRGAFATGGILGGITSIASGIYYFMPNSASTAAVEVATTALSSIISLPTDIFIAHSAADQGVCYPLNGTVHGCHIGYSQCEVPSDFYTTAFAFDPFLVVLALVVYCTCLHGAVRLRNALLTPKSYATICATVEHLRNGVSVSTTVAGIVTLVVEHTGATMPPLPEYAGAIMWLFGTAVFSLLSAYLASGKVSEVDKARSKLQWIITKKNKTIAVLITAIKDWESRYESLAKLHENNKAELGMTSLELSALVVKFNEVDIEYEQLVVEQQEIRAESKGKDVKITELEKDVANKKAEHDAELDELQRKLRAMENERDAQAAEVKRLNDKLETEEAKNAALTTENGELRSKVASHDITIDKQSKTNNRLMAQLAGQSSVIKNLEADLSTSNAKSVKQINALQAESFCKDGIIRKQLEDQEEQTEEFEGRLEAADAVNTQQSTQIKTLEGGIASKNAIISKQCSDNTKQSETISNLNKKLESATTSFEKEKSEWSTKDTQQQSKIASLTLDSTNAKEELTTCADELVQAKAEVVRLGKACIDLASHNNDMLMVAGFEADANLVVAHEDCLDFQCLSAELQGRLDEKIEAASKISLSAVTEIVDVEPVQEQVAQLSTPSCSFGATPIEKVGAPSNSSTQSATTGVQEEAAHAFIPHDDSKVATPSSGSLAVDAVPPPSSAASWPGLRQALINVGTVPFMGAENSSTPSGSPSGDQSQISPTTHHDSSTKPSHVSEYRSPCRHNSGIDADAETQKPALPSNSLKHSTDVVPLTQNSTVASHETTIDDCEARIASEGAASTTAPLTFNELHSNQPDLLQATQPVAPIERSNSQSSTSRFIFETPTKEWFAPSISANPGPVPAPQIQQDSGSSQGSNKRLQPYAARLSRYRPERGIASTSKHWEGMPDAQGNLLKFGPDGKPSEERHFPKVPRVSSGADSCKTKSSRKSATSQESTDSAYVNRIVHNSTAFKQLDDNSTSASSTASKTAIKSPVLAINFSTSTQPLFKFGAPQEPLSPRRSAPNASDTTGSSYEKNSVSRSPPNTSATSTTPTETEIVPPVAPACYYKPHGNCKCKNWIRGTCVGDPNNYDPITHEWIKVVEGEIKRYGQTDSKEDRAEKTRAKTQKTCSECWVHKRGQQAVEAKDDSSSEVEQSERS</sequence>
<feature type="compositionally biased region" description="Low complexity" evidence="2">
    <location>
        <begin position="864"/>
        <end position="875"/>
    </location>
</feature>
<evidence type="ECO:0000313" key="5">
    <source>
        <dbReference type="Proteomes" id="UP000756132"/>
    </source>
</evidence>
<keyword evidence="1" id="KW-0175">Coiled coil</keyword>